<sequence>MPLEEVAVLALALPEAVEEEPYGPRRPVFKVGGSIFAMLAEATKDHPEQVTLKCEPGLALHLREQYEGVRSWYEGRRWHWITVPLDGTVPAEELTDMVAHAWECVVAGLPPATRDRLHRNSAARSRKAG</sequence>
<dbReference type="Pfam" id="PF04237">
    <property type="entry name" value="YjbR"/>
    <property type="match status" value="1"/>
</dbReference>
<name>A0ABU2SHC9_9ACTN</name>
<proteinExistence type="predicted"/>
<reference evidence="1" key="1">
    <citation type="submission" date="2024-05" db="EMBL/GenBank/DDBJ databases">
        <title>30 novel species of actinomycetes from the DSMZ collection.</title>
        <authorList>
            <person name="Nouioui I."/>
        </authorList>
    </citation>
    <scope>NUCLEOTIDE SEQUENCE</scope>
    <source>
        <strain evidence="1">DSM 40473</strain>
    </source>
</reference>
<dbReference type="PANTHER" id="PTHR35145:SF1">
    <property type="entry name" value="CYTOPLASMIC PROTEIN"/>
    <property type="match status" value="1"/>
</dbReference>
<dbReference type="Proteomes" id="UP001180531">
    <property type="component" value="Unassembled WGS sequence"/>
</dbReference>
<dbReference type="InterPro" id="IPR058532">
    <property type="entry name" value="YjbR/MT2646/Rv2570-like"/>
</dbReference>
<dbReference type="InterPro" id="IPR007351">
    <property type="entry name" value="YjbR"/>
</dbReference>
<keyword evidence="2" id="KW-1185">Reference proteome</keyword>
<evidence type="ECO:0000313" key="2">
    <source>
        <dbReference type="Proteomes" id="UP001180531"/>
    </source>
</evidence>
<dbReference type="GO" id="GO:0003677">
    <property type="term" value="F:DNA binding"/>
    <property type="evidence" value="ECO:0007669"/>
    <property type="project" value="UniProtKB-KW"/>
</dbReference>
<gene>
    <name evidence="1" type="ORF">RM609_04480</name>
</gene>
<dbReference type="InterPro" id="IPR038056">
    <property type="entry name" value="YjbR-like_sf"/>
</dbReference>
<evidence type="ECO:0000313" key="1">
    <source>
        <dbReference type="EMBL" id="MDT0448345.1"/>
    </source>
</evidence>
<protein>
    <submittedName>
        <fullName evidence="1">MmcQ/YjbR family DNA-binding protein</fullName>
    </submittedName>
</protein>
<organism evidence="1 2">
    <name type="scientific">Streptomyces hesseae</name>
    <dbReference type="NCBI Taxonomy" id="3075519"/>
    <lineage>
        <taxon>Bacteria</taxon>
        <taxon>Bacillati</taxon>
        <taxon>Actinomycetota</taxon>
        <taxon>Actinomycetes</taxon>
        <taxon>Kitasatosporales</taxon>
        <taxon>Streptomycetaceae</taxon>
        <taxon>Streptomyces</taxon>
    </lineage>
</organism>
<accession>A0ABU2SHC9</accession>
<dbReference type="EMBL" id="JAVRFI010000002">
    <property type="protein sequence ID" value="MDT0448345.1"/>
    <property type="molecule type" value="Genomic_DNA"/>
</dbReference>
<dbReference type="SUPFAM" id="SSF142906">
    <property type="entry name" value="YjbR-like"/>
    <property type="match status" value="1"/>
</dbReference>
<dbReference type="RefSeq" id="WP_311608077.1">
    <property type="nucleotide sequence ID" value="NZ_JAVRFI010000002.1"/>
</dbReference>
<dbReference type="Gene3D" id="3.90.1150.30">
    <property type="match status" value="1"/>
</dbReference>
<comment type="caution">
    <text evidence="1">The sequence shown here is derived from an EMBL/GenBank/DDBJ whole genome shotgun (WGS) entry which is preliminary data.</text>
</comment>
<dbReference type="PANTHER" id="PTHR35145">
    <property type="entry name" value="CYTOPLASMIC PROTEIN-RELATED"/>
    <property type="match status" value="1"/>
</dbReference>
<keyword evidence="1" id="KW-0238">DNA-binding</keyword>